<comment type="caution">
    <text evidence="8">The sequence shown here is derived from an EMBL/GenBank/DDBJ whole genome shotgun (WGS) entry which is preliminary data.</text>
</comment>
<dbReference type="EMBL" id="VCPD01000004">
    <property type="protein sequence ID" value="TMV07012.1"/>
    <property type="molecule type" value="Genomic_DNA"/>
</dbReference>
<sequence>MAQLPLTLRRVAPDDWPELCRGFEDLTYEQTLTYAKAAAERIGSNAEFVSLHNALGAPVAAACLRVKRAPLLNRGIAWIAAGPLTRLENDDMLDADTLCGVLRDLRQYAHFSGHTLRLRFPASVSVPDEVIARAGFVPTARAPVYRTVLIDPKQNDEKLLAALHGKWRNPLRNALKAELDLETGPIRFLSQRFQILYEQVQAAKGFRPDIPPEFYYSLSGEDFDHTVLVARKDGEDIGAMTLGIAGSNATYLFGATSPTGRRLNAGHYLMWRAVLHCRELGLKCLDLGGIDPDVNPDVTRFKLRTGGRDSTAAGPYEAWPKGPVAGLIGLAESLHRKYKT</sequence>
<dbReference type="PANTHER" id="PTHR36174:SF1">
    <property type="entry name" value="LIPID II:GLYCINE GLYCYLTRANSFERASE"/>
    <property type="match status" value="1"/>
</dbReference>
<evidence type="ECO:0000256" key="1">
    <source>
        <dbReference type="ARBA" id="ARBA00009943"/>
    </source>
</evidence>
<keyword evidence="6" id="KW-0961">Cell wall biogenesis/degradation</keyword>
<proteinExistence type="inferred from homology"/>
<protein>
    <submittedName>
        <fullName evidence="8">GNAT family N-acetyltransferase</fullName>
    </submittedName>
</protein>
<accession>A0ABY2WX26</accession>
<evidence type="ECO:0000256" key="2">
    <source>
        <dbReference type="ARBA" id="ARBA00022679"/>
    </source>
</evidence>
<dbReference type="InterPro" id="IPR016181">
    <property type="entry name" value="Acyl_CoA_acyltransferase"/>
</dbReference>
<dbReference type="PROSITE" id="PS51191">
    <property type="entry name" value="FEMABX"/>
    <property type="match status" value="1"/>
</dbReference>
<dbReference type="Gene3D" id="3.40.630.30">
    <property type="match status" value="1"/>
</dbReference>
<evidence type="ECO:0000313" key="9">
    <source>
        <dbReference type="Proteomes" id="UP001193035"/>
    </source>
</evidence>
<dbReference type="CDD" id="cd04301">
    <property type="entry name" value="NAT_SF"/>
    <property type="match status" value="1"/>
</dbReference>
<name>A0ABY2WX26_9RHOB</name>
<gene>
    <name evidence="8" type="ORF">FGK63_12925</name>
</gene>
<dbReference type="InterPro" id="IPR038740">
    <property type="entry name" value="BioF2-like_GNAT_dom"/>
</dbReference>
<dbReference type="RefSeq" id="WP_138842863.1">
    <property type="nucleotide sequence ID" value="NZ_VCPD01000004.1"/>
</dbReference>
<evidence type="ECO:0000259" key="7">
    <source>
        <dbReference type="PROSITE" id="PS51186"/>
    </source>
</evidence>
<dbReference type="InterPro" id="IPR003447">
    <property type="entry name" value="FEMABX"/>
</dbReference>
<keyword evidence="4" id="KW-0573">Peptidoglycan synthesis</keyword>
<dbReference type="InterPro" id="IPR000182">
    <property type="entry name" value="GNAT_dom"/>
</dbReference>
<keyword evidence="5" id="KW-0012">Acyltransferase</keyword>
<feature type="domain" description="N-acetyltransferase" evidence="7">
    <location>
        <begin position="184"/>
        <end position="340"/>
    </location>
</feature>
<dbReference type="Proteomes" id="UP001193035">
    <property type="component" value="Unassembled WGS sequence"/>
</dbReference>
<keyword evidence="3" id="KW-0133">Cell shape</keyword>
<evidence type="ECO:0000313" key="8">
    <source>
        <dbReference type="EMBL" id="TMV07012.1"/>
    </source>
</evidence>
<keyword evidence="9" id="KW-1185">Reference proteome</keyword>
<dbReference type="SUPFAM" id="SSF55729">
    <property type="entry name" value="Acyl-CoA N-acyltransferases (Nat)"/>
    <property type="match status" value="2"/>
</dbReference>
<evidence type="ECO:0000256" key="6">
    <source>
        <dbReference type="ARBA" id="ARBA00023316"/>
    </source>
</evidence>
<evidence type="ECO:0000256" key="3">
    <source>
        <dbReference type="ARBA" id="ARBA00022960"/>
    </source>
</evidence>
<dbReference type="PANTHER" id="PTHR36174">
    <property type="entry name" value="LIPID II:GLYCINE GLYCYLTRANSFERASE"/>
    <property type="match status" value="1"/>
</dbReference>
<dbReference type="Pfam" id="PF13480">
    <property type="entry name" value="Acetyltransf_6"/>
    <property type="match status" value="1"/>
</dbReference>
<evidence type="ECO:0000256" key="4">
    <source>
        <dbReference type="ARBA" id="ARBA00022984"/>
    </source>
</evidence>
<keyword evidence="2" id="KW-0808">Transferase</keyword>
<reference evidence="8 9" key="1">
    <citation type="submission" date="2019-05" db="EMBL/GenBank/DDBJ databases">
        <title>Ruegeria sp. nov., isolated from tidal flat.</title>
        <authorList>
            <person name="Kim W."/>
        </authorList>
    </citation>
    <scope>NUCLEOTIDE SEQUENCE [LARGE SCALE GENOMIC DNA]</scope>
    <source>
        <strain evidence="8 9">CAU 1488</strain>
    </source>
</reference>
<evidence type="ECO:0000256" key="5">
    <source>
        <dbReference type="ARBA" id="ARBA00023315"/>
    </source>
</evidence>
<dbReference type="InterPro" id="IPR050644">
    <property type="entry name" value="PG_Glycine_Bridge_Synth"/>
</dbReference>
<comment type="similarity">
    <text evidence="1">Belongs to the FemABX family.</text>
</comment>
<dbReference type="PROSITE" id="PS51186">
    <property type="entry name" value="GNAT"/>
    <property type="match status" value="1"/>
</dbReference>
<organism evidence="8 9">
    <name type="scientific">Ruegeria sediminis</name>
    <dbReference type="NCBI Taxonomy" id="2583820"/>
    <lineage>
        <taxon>Bacteria</taxon>
        <taxon>Pseudomonadati</taxon>
        <taxon>Pseudomonadota</taxon>
        <taxon>Alphaproteobacteria</taxon>
        <taxon>Rhodobacterales</taxon>
        <taxon>Roseobacteraceae</taxon>
        <taxon>Ruegeria</taxon>
    </lineage>
</organism>